<dbReference type="InterPro" id="IPR001663">
    <property type="entry name" value="Rng_hydr_dOase-A"/>
</dbReference>
<comment type="cofactor">
    <cofactor evidence="1">
        <name>Fe cation</name>
        <dbReference type="ChEBI" id="CHEBI:24875"/>
    </cofactor>
</comment>
<dbReference type="PROSITE" id="PS51296">
    <property type="entry name" value="RIESKE"/>
    <property type="match status" value="1"/>
</dbReference>
<evidence type="ECO:0000256" key="4">
    <source>
        <dbReference type="ARBA" id="ARBA00023002"/>
    </source>
</evidence>
<reference evidence="8" key="1">
    <citation type="submission" date="2015-10" db="EMBL/GenBank/DDBJ databases">
        <authorList>
            <person name="Gilbert D.G."/>
        </authorList>
    </citation>
    <scope>NUCLEOTIDE SEQUENCE</scope>
</reference>
<keyword evidence="8" id="KW-0223">Dioxygenase</keyword>
<dbReference type="Pfam" id="PF00848">
    <property type="entry name" value="Ring_hydroxyl_A"/>
    <property type="match status" value="1"/>
</dbReference>
<dbReference type="GO" id="GO:0051213">
    <property type="term" value="F:dioxygenase activity"/>
    <property type="evidence" value="ECO:0007669"/>
    <property type="project" value="UniProtKB-KW"/>
</dbReference>
<keyword evidence="4" id="KW-0560">Oxidoreductase</keyword>
<proteinExistence type="predicted"/>
<dbReference type="Gene3D" id="2.102.10.10">
    <property type="entry name" value="Rieske [2Fe-2S] iron-sulphur domain"/>
    <property type="match status" value="1"/>
</dbReference>
<name>A0A160TVC2_9ZZZZ</name>
<dbReference type="AlphaFoldDB" id="A0A160TVC2"/>
<dbReference type="Pfam" id="PF00355">
    <property type="entry name" value="Rieske"/>
    <property type="match status" value="1"/>
</dbReference>
<evidence type="ECO:0000256" key="5">
    <source>
        <dbReference type="ARBA" id="ARBA00023004"/>
    </source>
</evidence>
<keyword evidence="5" id="KW-0408">Iron</keyword>
<dbReference type="CDD" id="cd00680">
    <property type="entry name" value="RHO_alpha_C"/>
    <property type="match status" value="1"/>
</dbReference>
<keyword evidence="6" id="KW-0411">Iron-sulfur</keyword>
<dbReference type="CDD" id="cd03469">
    <property type="entry name" value="Rieske_RO_Alpha_N"/>
    <property type="match status" value="1"/>
</dbReference>
<evidence type="ECO:0000256" key="2">
    <source>
        <dbReference type="ARBA" id="ARBA00022714"/>
    </source>
</evidence>
<evidence type="ECO:0000256" key="3">
    <source>
        <dbReference type="ARBA" id="ARBA00022723"/>
    </source>
</evidence>
<accession>A0A160TVC2</accession>
<evidence type="ECO:0000256" key="6">
    <source>
        <dbReference type="ARBA" id="ARBA00023014"/>
    </source>
</evidence>
<evidence type="ECO:0000313" key="8">
    <source>
        <dbReference type="EMBL" id="CUS54843.1"/>
    </source>
</evidence>
<dbReference type="PANTHER" id="PTHR43756:SF5">
    <property type="entry name" value="CHOLINE MONOOXYGENASE, CHLOROPLASTIC"/>
    <property type="match status" value="1"/>
</dbReference>
<dbReference type="GO" id="GO:0005506">
    <property type="term" value="F:iron ion binding"/>
    <property type="evidence" value="ECO:0007669"/>
    <property type="project" value="InterPro"/>
</dbReference>
<keyword evidence="2" id="KW-0001">2Fe-2S</keyword>
<feature type="domain" description="Rieske" evidence="7">
    <location>
        <begin position="50"/>
        <end position="163"/>
    </location>
</feature>
<dbReference type="PANTHER" id="PTHR43756">
    <property type="entry name" value="CHOLINE MONOOXYGENASE, CHLOROPLASTIC"/>
    <property type="match status" value="1"/>
</dbReference>
<dbReference type="SUPFAM" id="SSF50022">
    <property type="entry name" value="ISP domain"/>
    <property type="match status" value="1"/>
</dbReference>
<dbReference type="InterPro" id="IPR017941">
    <property type="entry name" value="Rieske_2Fe-2S"/>
</dbReference>
<dbReference type="InterPro" id="IPR015879">
    <property type="entry name" value="Ring_hydroxy_dOase_asu_C_dom"/>
</dbReference>
<organism evidence="8">
    <name type="scientific">hydrothermal vent metagenome</name>
    <dbReference type="NCBI Taxonomy" id="652676"/>
    <lineage>
        <taxon>unclassified sequences</taxon>
        <taxon>metagenomes</taxon>
        <taxon>ecological metagenomes</taxon>
    </lineage>
</organism>
<protein>
    <submittedName>
        <fullName evidence="8">Phenylpropionate dioxygenase and related ring-hydroxylating dioxygenases, large terminal subunit</fullName>
    </submittedName>
</protein>
<evidence type="ECO:0000256" key="1">
    <source>
        <dbReference type="ARBA" id="ARBA00001962"/>
    </source>
</evidence>
<dbReference type="Gene3D" id="3.90.380.10">
    <property type="entry name" value="Naphthalene 1,2-dioxygenase Alpha Subunit, Chain A, domain 1"/>
    <property type="match status" value="1"/>
</dbReference>
<evidence type="ECO:0000259" key="7">
    <source>
        <dbReference type="PROSITE" id="PS51296"/>
    </source>
</evidence>
<dbReference type="EMBL" id="CZRL01000106">
    <property type="protein sequence ID" value="CUS54843.1"/>
    <property type="molecule type" value="Genomic_DNA"/>
</dbReference>
<gene>
    <name evidence="8" type="ORF">MGWOODY_XGa1833</name>
</gene>
<dbReference type="PRINTS" id="PR00090">
    <property type="entry name" value="RNGDIOXGNASE"/>
</dbReference>
<dbReference type="InterPro" id="IPR036922">
    <property type="entry name" value="Rieske_2Fe-2S_sf"/>
</dbReference>
<sequence length="404" mass="45581">MSKGGEVFQPETLRALRDPILDKARGLPASVYTSQTFFELEQERLFPKTWMGIAFDSDVLNRGDAVPLTVQGLPLILVRDNNNNIRVLQNVCRHRATIVLDKPCEGLTNFKCPYHGWTYDLMGSLIATPFWDGTAGSRDNPVDPLKNSLVPVRSHVWNHVVFINIDGKAASLPDYLEPMDRELAHLDIDSLEIGHRQTWDFRANWKLVMENWEVYHHVWVHDGVFDKMSDEVDLDSGEPYTDMIAEGNTMMLRANDRRPPLPQPVEGSSGYLPSLPKKWEPDGHTSAANAVLPNTTVTIGSMAYAPAVYVPVAPGVTQARMAWFFAPGVAGENCFEGAVNKVLDRWLGPARELADRRGIRPQDHRCMELQQAARSSPIADDVKFSTTWEQNVRYFQNWLVDQID</sequence>
<keyword evidence="3" id="KW-0479">Metal-binding</keyword>
<dbReference type="GO" id="GO:0051537">
    <property type="term" value="F:2 iron, 2 sulfur cluster binding"/>
    <property type="evidence" value="ECO:0007669"/>
    <property type="project" value="UniProtKB-KW"/>
</dbReference>
<dbReference type="SUPFAM" id="SSF55961">
    <property type="entry name" value="Bet v1-like"/>
    <property type="match status" value="1"/>
</dbReference>